<keyword evidence="9" id="KW-1185">Reference proteome</keyword>
<comment type="cofactor">
    <cofactor evidence="1">
        <name>FAD</name>
        <dbReference type="ChEBI" id="CHEBI:57692"/>
    </cofactor>
</comment>
<evidence type="ECO:0000256" key="1">
    <source>
        <dbReference type="ARBA" id="ARBA00001974"/>
    </source>
</evidence>
<dbReference type="Gene3D" id="3.50.50.60">
    <property type="entry name" value="FAD/NAD(P)-binding domain"/>
    <property type="match status" value="2"/>
</dbReference>
<dbReference type="PRINTS" id="PR00420">
    <property type="entry name" value="RNGMNOXGNASE"/>
</dbReference>
<evidence type="ECO:0000259" key="7">
    <source>
        <dbReference type="Pfam" id="PF01494"/>
    </source>
</evidence>
<name>A0A2V3IF32_9FLOR</name>
<dbReference type="OrthoDB" id="47494at2759"/>
<reference evidence="8 9" key="1">
    <citation type="journal article" date="2018" name="Mol. Biol. Evol.">
        <title>Analysis of the draft genome of the red seaweed Gracilariopsis chorda provides insights into genome size evolution in Rhodophyta.</title>
        <authorList>
            <person name="Lee J."/>
            <person name="Yang E.C."/>
            <person name="Graf L."/>
            <person name="Yang J.H."/>
            <person name="Qiu H."/>
            <person name="Zel Zion U."/>
            <person name="Chan C.X."/>
            <person name="Stephens T.G."/>
            <person name="Weber A.P.M."/>
            <person name="Boo G.H."/>
            <person name="Boo S.M."/>
            <person name="Kim K.M."/>
            <person name="Shin Y."/>
            <person name="Jung M."/>
            <person name="Lee S.J."/>
            <person name="Yim H.S."/>
            <person name="Lee J.H."/>
            <person name="Bhattacharya D."/>
            <person name="Yoon H.S."/>
        </authorList>
    </citation>
    <scope>NUCLEOTIDE SEQUENCE [LARGE SCALE GENOMIC DNA]</scope>
    <source>
        <strain evidence="8 9">SKKU-2015</strain>
        <tissue evidence="8">Whole body</tissue>
    </source>
</reference>
<organism evidence="8 9">
    <name type="scientific">Gracilariopsis chorda</name>
    <dbReference type="NCBI Taxonomy" id="448386"/>
    <lineage>
        <taxon>Eukaryota</taxon>
        <taxon>Rhodophyta</taxon>
        <taxon>Florideophyceae</taxon>
        <taxon>Rhodymeniophycidae</taxon>
        <taxon>Gracilariales</taxon>
        <taxon>Gracilariaceae</taxon>
        <taxon>Gracilariopsis</taxon>
    </lineage>
</organism>
<dbReference type="PANTHER" id="PTHR46028:SF2">
    <property type="entry name" value="KYNURENINE 3-MONOOXYGENASE"/>
    <property type="match status" value="1"/>
</dbReference>
<gene>
    <name evidence="8" type="ORF">BWQ96_09617</name>
</gene>
<proteinExistence type="predicted"/>
<comment type="caution">
    <text evidence="8">The sequence shown here is derived from an EMBL/GenBank/DDBJ whole genome shotgun (WGS) entry which is preliminary data.</text>
</comment>
<evidence type="ECO:0000256" key="2">
    <source>
        <dbReference type="ARBA" id="ARBA00022630"/>
    </source>
</evidence>
<keyword evidence="5" id="KW-0560">Oxidoreductase</keyword>
<dbReference type="Proteomes" id="UP000247409">
    <property type="component" value="Unassembled WGS sequence"/>
</dbReference>
<evidence type="ECO:0000256" key="5">
    <source>
        <dbReference type="ARBA" id="ARBA00023002"/>
    </source>
</evidence>
<dbReference type="GO" id="GO:0070189">
    <property type="term" value="P:kynurenine metabolic process"/>
    <property type="evidence" value="ECO:0007669"/>
    <property type="project" value="TreeGrafter"/>
</dbReference>
<dbReference type="InterPro" id="IPR002938">
    <property type="entry name" value="FAD-bd"/>
</dbReference>
<sequence>MTHSLSQELTSFIGTNPVIIGGGPCGATLALLLQERGIPVTLVDSTPDFTDVDYSRSYSFRLNLRAISTLSSVPELLKRLKKEAVATNDAKVLFHTTNGRVMNVSPKIKVQGHPDLYVLRTPYIQECRFLSEETCSITTMYGSSLEAIHFHHDGQVELTFNQDGRETKLLTRLVLACDGLNSKTAKIVQKKLNTRSPVPYHVSNGLGRKQFAGTSTRNLIQSICLDKSFFYRNIDSEVLRSFAEQEDVWHWILGTSEGLAKGASCMISCVPMARERIDKLGGQLATVCATKHTEFWNLSNVEEGFAAFKKRFPQLDVCSMISEDAMRAFIDSRPTPSPCFSRMGCFTVMLGDSQSGGIAYLGDAARSVSPVTGEGVNASLLDVNLFMEALDASAGSGCLRTVLEAYERKASVEADAILTLGMRMVEGRRGSTGSFLQLGRSIIRMGLAKIAPDISTKACCR</sequence>
<dbReference type="AlphaFoldDB" id="A0A2V3IF32"/>
<evidence type="ECO:0000313" key="9">
    <source>
        <dbReference type="Proteomes" id="UP000247409"/>
    </source>
</evidence>
<dbReference type="Pfam" id="PF01494">
    <property type="entry name" value="FAD_binding_3"/>
    <property type="match status" value="1"/>
</dbReference>
<keyword evidence="6 8" id="KW-0503">Monooxygenase</keyword>
<keyword evidence="3" id="KW-0274">FAD</keyword>
<feature type="domain" description="FAD-binding" evidence="7">
    <location>
        <begin position="18"/>
        <end position="198"/>
    </location>
</feature>
<evidence type="ECO:0000256" key="6">
    <source>
        <dbReference type="ARBA" id="ARBA00023033"/>
    </source>
</evidence>
<protein>
    <submittedName>
        <fullName evidence="8">Kynurenine 3-monooxygenase</fullName>
    </submittedName>
</protein>
<dbReference type="STRING" id="448386.A0A2V3IF32"/>
<evidence type="ECO:0000256" key="4">
    <source>
        <dbReference type="ARBA" id="ARBA00022857"/>
    </source>
</evidence>
<dbReference type="GO" id="GO:0071949">
    <property type="term" value="F:FAD binding"/>
    <property type="evidence" value="ECO:0007669"/>
    <property type="project" value="InterPro"/>
</dbReference>
<keyword evidence="2" id="KW-0285">Flavoprotein</keyword>
<dbReference type="GO" id="GO:0004502">
    <property type="term" value="F:kynurenine 3-monooxygenase activity"/>
    <property type="evidence" value="ECO:0007669"/>
    <property type="project" value="TreeGrafter"/>
</dbReference>
<dbReference type="SUPFAM" id="SSF51905">
    <property type="entry name" value="FAD/NAD(P)-binding domain"/>
    <property type="match status" value="1"/>
</dbReference>
<evidence type="ECO:0000313" key="8">
    <source>
        <dbReference type="EMBL" id="PXF40662.1"/>
    </source>
</evidence>
<evidence type="ECO:0000256" key="3">
    <source>
        <dbReference type="ARBA" id="ARBA00022827"/>
    </source>
</evidence>
<dbReference type="InterPro" id="IPR036188">
    <property type="entry name" value="FAD/NAD-bd_sf"/>
</dbReference>
<dbReference type="PANTHER" id="PTHR46028">
    <property type="entry name" value="KYNURENINE 3-MONOOXYGENASE"/>
    <property type="match status" value="1"/>
</dbReference>
<accession>A0A2V3IF32</accession>
<dbReference type="EMBL" id="NBIV01000270">
    <property type="protein sequence ID" value="PXF40662.1"/>
    <property type="molecule type" value="Genomic_DNA"/>
</dbReference>
<keyword evidence="4" id="KW-0521">NADP</keyword>